<dbReference type="Pfam" id="PF07690">
    <property type="entry name" value="MFS_1"/>
    <property type="match status" value="1"/>
</dbReference>
<dbReference type="AlphaFoldDB" id="A0AAF0EI89"/>
<feature type="domain" description="Major facilitator superfamily (MFS) profile" evidence="4">
    <location>
        <begin position="34"/>
        <end position="526"/>
    </location>
</feature>
<evidence type="ECO:0000259" key="4">
    <source>
        <dbReference type="PROSITE" id="PS50850"/>
    </source>
</evidence>
<proteinExistence type="predicted"/>
<comment type="subcellular location">
    <subcellularLocation>
        <location evidence="1">Membrane</location>
        <topology evidence="1">Multi-pass membrane protein</topology>
    </subcellularLocation>
</comment>
<dbReference type="InterPro" id="IPR015904">
    <property type="entry name" value="Sulphide_quinone_reductase"/>
</dbReference>
<sequence>MSKVGVTVDYERQISLMNKAIHEEIGFGMFQVKLVILAGFGWLADNIWFEILAMTLTLIGYEWNIQGNSVKWATFSLYTGLLIGSLFWGFFSDVIGRRPSWNITLFISAAFGIAVGGSNNFTTFCVLLGCLGLGLGGNLPVDGAMLIEYIPGPQQWILTFLSLFWCIGQLYAALIGWAFITNFHCDSYTDCPRSSNWGWRYSWFLLGGTVMVMWIIRFFVYPIPESPKFLLAMGREEQAYKVLMFIAKENKRTPTLTFEQLRNAKYGRVEKVNHEKAQLRTEEEIKKEAEMSIEVREPLRMNRLGNWNDSMLSPRQIVRAWKKVKIAPIAALFASRKMAQNTILISVCWGLIGLGYPLYNSFIATYLQDVGNTSDGTSSLSEQYRQLVYFAVCGIPGSFIAAATVELKYIGRRLTMAFFTLLTGVFLFLFTTARTSDAVLGWNCATSLTENAMYAVLYAITYEVFPAPQRGTGDGFAMSVQRVFGIVSTLVAIFTPDYEMQLQGLRVATLPKAACSKRLFSSTSRMMDAAHKVVVVGGGTAGLSVSHQLLKSGKFGQDEIAIVEPSSYHHYQPGWTLVGGGLKSREELRRNEKSLVSPKIQLYQDAVTTLTPDQNLVTMASGEKLSYDHLIVATGYSITLDGISGLREALEDDNSNVASIYLYETVDKVFPKIDKLKEGHAIFTQPGSPIKCAGAPQKIMWLALDHWTKKGLYKKHDPNSPIKIDFATGMPTMFSVPTYSNVLNKLREERGVGGFFQHNLVAIEDQGKTAVFARPEGEKVRKNLDFMHVSPTMSPPVFLKKSAIANEAGYVNVDNETLNHVKYKNVWSLGDSSSLPTSKTAAAITAQAPVLVANLLAALDGREPSAKYDGYTSCPLLTEYGKVLLAEFKYGGQLKETFSKFGIDQSKPQRAFYYLKKDFFPWVYYSSMMKGTWAGPKGFIGGTRSFSTSARSMRNTPARHPRDPLDKNPHATRFPLTSGEVFISRTPPTQASSRMSVEAADFLFNSVDVNAEAKSDGMAPQLRPRHRQARDATNVLSENEIKEIQELRQKDPYTYTSGVLAKKFGCSPTFVSIVAPAPKEVRRARQAETELKRATWGMNKRVARAERQERRALW</sequence>
<dbReference type="GO" id="GO:0005739">
    <property type="term" value="C:mitochondrion"/>
    <property type="evidence" value="ECO:0007669"/>
    <property type="project" value="TreeGrafter"/>
</dbReference>
<dbReference type="GO" id="GO:0106436">
    <property type="term" value="F:glutathione-dependent sulfide quinone oxidoreductase activity"/>
    <property type="evidence" value="ECO:0007669"/>
    <property type="project" value="UniProtKB-EC"/>
</dbReference>
<dbReference type="GO" id="GO:0016020">
    <property type="term" value="C:membrane"/>
    <property type="evidence" value="ECO:0007669"/>
    <property type="project" value="UniProtKB-SubCell"/>
</dbReference>
<dbReference type="PANTHER" id="PTHR10632:SF2">
    <property type="entry name" value="SULFIDE:QUINONE OXIDOREDUCTASE, MITOCHONDRIAL"/>
    <property type="match status" value="1"/>
</dbReference>
<keyword evidence="3" id="KW-0812">Transmembrane</keyword>
<dbReference type="InterPro" id="IPR023753">
    <property type="entry name" value="FAD/NAD-binding_dom"/>
</dbReference>
<dbReference type="PANTHER" id="PTHR10632">
    <property type="entry name" value="SULFIDE:QUINONE OXIDOREDUCTASE"/>
    <property type="match status" value="1"/>
</dbReference>
<feature type="transmembrane region" description="Helical" evidence="3">
    <location>
        <begin position="156"/>
        <end position="180"/>
    </location>
</feature>
<dbReference type="SUPFAM" id="SSF51905">
    <property type="entry name" value="FAD/NAD(P)-binding domain"/>
    <property type="match status" value="2"/>
</dbReference>
<dbReference type="EMBL" id="CP119892">
    <property type="protein sequence ID" value="WFD25076.1"/>
    <property type="molecule type" value="Genomic_DNA"/>
</dbReference>
<protein>
    <submittedName>
        <fullName evidence="5">Eukaryotic sulfide quinone oxidoreductase</fullName>
        <ecNumber evidence="5">1.8.5.8</ecNumber>
    </submittedName>
</protein>
<evidence type="ECO:0000256" key="1">
    <source>
        <dbReference type="ARBA" id="ARBA00004141"/>
    </source>
</evidence>
<evidence type="ECO:0000256" key="3">
    <source>
        <dbReference type="SAM" id="Phobius"/>
    </source>
</evidence>
<dbReference type="GO" id="GO:0022857">
    <property type="term" value="F:transmembrane transporter activity"/>
    <property type="evidence" value="ECO:0007669"/>
    <property type="project" value="InterPro"/>
</dbReference>
<dbReference type="InterPro" id="IPR036188">
    <property type="entry name" value="FAD/NAD-bd_sf"/>
</dbReference>
<dbReference type="SUPFAM" id="SSF103473">
    <property type="entry name" value="MFS general substrate transporter"/>
    <property type="match status" value="1"/>
</dbReference>
<dbReference type="GO" id="GO:0070224">
    <property type="term" value="F:sulfide:quinone oxidoreductase activity"/>
    <property type="evidence" value="ECO:0007669"/>
    <property type="project" value="TreeGrafter"/>
</dbReference>
<evidence type="ECO:0000313" key="6">
    <source>
        <dbReference type="Proteomes" id="UP001213623"/>
    </source>
</evidence>
<feature type="transmembrane region" description="Helical" evidence="3">
    <location>
        <begin position="72"/>
        <end position="91"/>
    </location>
</feature>
<dbReference type="Proteomes" id="UP001213623">
    <property type="component" value="Chromosome 1"/>
</dbReference>
<name>A0AAF0EI89_9BASI</name>
<reference evidence="5" key="1">
    <citation type="submission" date="2023-03" db="EMBL/GenBank/DDBJ databases">
        <title>Mating type loci evolution in Malassezia.</title>
        <authorList>
            <person name="Coelho M.A."/>
        </authorList>
    </citation>
    <scope>NUCLEOTIDE SEQUENCE</scope>
    <source>
        <strain evidence="5">CBS 9557</strain>
    </source>
</reference>
<dbReference type="GO" id="GO:0070221">
    <property type="term" value="P:sulfide oxidation, using sulfide:quinone oxidoreductase"/>
    <property type="evidence" value="ECO:0007669"/>
    <property type="project" value="TreeGrafter"/>
</dbReference>
<dbReference type="InterPro" id="IPR020846">
    <property type="entry name" value="MFS_dom"/>
</dbReference>
<keyword evidence="5" id="KW-0560">Oxidoreductase</keyword>
<evidence type="ECO:0000313" key="5">
    <source>
        <dbReference type="EMBL" id="WFD25076.1"/>
    </source>
</evidence>
<dbReference type="GO" id="GO:0071949">
    <property type="term" value="F:FAD binding"/>
    <property type="evidence" value="ECO:0007669"/>
    <property type="project" value="TreeGrafter"/>
</dbReference>
<dbReference type="Pfam" id="PF12824">
    <property type="entry name" value="MRP-L20"/>
    <property type="match status" value="1"/>
</dbReference>
<feature type="region of interest" description="Disordered" evidence="2">
    <location>
        <begin position="948"/>
        <end position="969"/>
    </location>
</feature>
<feature type="transmembrane region" description="Helical" evidence="3">
    <location>
        <begin position="34"/>
        <end position="60"/>
    </location>
</feature>
<dbReference type="InterPro" id="IPR011701">
    <property type="entry name" value="MFS"/>
</dbReference>
<keyword evidence="6" id="KW-1185">Reference proteome</keyword>
<accession>A0AAF0EI89</accession>
<dbReference type="EC" id="1.8.5.8" evidence="5"/>
<dbReference type="Gene3D" id="3.50.50.60">
    <property type="entry name" value="FAD/NAD(P)-binding domain"/>
    <property type="match status" value="2"/>
</dbReference>
<keyword evidence="3" id="KW-1133">Transmembrane helix</keyword>
<feature type="transmembrane region" description="Helical" evidence="3">
    <location>
        <begin position="343"/>
        <end position="367"/>
    </location>
</feature>
<dbReference type="Gene3D" id="1.20.1250.20">
    <property type="entry name" value="MFS general substrate transporter like domains"/>
    <property type="match status" value="1"/>
</dbReference>
<dbReference type="InterPro" id="IPR036259">
    <property type="entry name" value="MFS_trans_sf"/>
</dbReference>
<dbReference type="FunFam" id="3.50.50.60:FF:000203">
    <property type="entry name" value="Related to sulfide:quinone oxidoreductase, mitochondrial"/>
    <property type="match status" value="1"/>
</dbReference>
<organism evidence="5 6">
    <name type="scientific">Malassezia nana</name>
    <dbReference type="NCBI Taxonomy" id="180528"/>
    <lineage>
        <taxon>Eukaryota</taxon>
        <taxon>Fungi</taxon>
        <taxon>Dikarya</taxon>
        <taxon>Basidiomycota</taxon>
        <taxon>Ustilaginomycotina</taxon>
        <taxon>Malasseziomycetes</taxon>
        <taxon>Malasseziales</taxon>
        <taxon>Malasseziaceae</taxon>
        <taxon>Malassezia</taxon>
    </lineage>
</organism>
<feature type="transmembrane region" description="Helical" evidence="3">
    <location>
        <begin position="387"/>
        <end position="407"/>
    </location>
</feature>
<dbReference type="CDD" id="cd17316">
    <property type="entry name" value="MFS_SV2_like"/>
    <property type="match status" value="1"/>
</dbReference>
<keyword evidence="3" id="KW-0472">Membrane</keyword>
<feature type="compositionally biased region" description="Basic and acidic residues" evidence="2">
    <location>
        <begin position="960"/>
        <end position="969"/>
    </location>
</feature>
<dbReference type="Pfam" id="PF07992">
    <property type="entry name" value="Pyr_redox_2"/>
    <property type="match status" value="1"/>
</dbReference>
<evidence type="ECO:0000256" key="2">
    <source>
        <dbReference type="SAM" id="MobiDB-lite"/>
    </source>
</evidence>
<feature type="transmembrane region" description="Helical" evidence="3">
    <location>
        <begin position="200"/>
        <end position="220"/>
    </location>
</feature>
<feature type="transmembrane region" description="Helical" evidence="3">
    <location>
        <begin position="103"/>
        <end position="135"/>
    </location>
</feature>
<feature type="transmembrane region" description="Helical" evidence="3">
    <location>
        <begin position="414"/>
        <end position="433"/>
    </location>
</feature>
<gene>
    <name evidence="5" type="ORF">MNAN1_000039</name>
</gene>
<dbReference type="PROSITE" id="PS50850">
    <property type="entry name" value="MFS"/>
    <property type="match status" value="1"/>
</dbReference>